<name>A0A5N6L9T9_9ASTR</name>
<gene>
    <name evidence="3" type="ORF">E3N88_45437</name>
</gene>
<dbReference type="PANTHER" id="PTHR37984">
    <property type="entry name" value="PROTEIN CBG26694"/>
    <property type="match status" value="1"/>
</dbReference>
<keyword evidence="1" id="KW-0511">Multifunctional enzyme</keyword>
<dbReference type="Gene3D" id="3.30.70.270">
    <property type="match status" value="1"/>
</dbReference>
<dbReference type="InterPro" id="IPR050951">
    <property type="entry name" value="Retrovirus_Pol_polyprotein"/>
</dbReference>
<keyword evidence="4" id="KW-1185">Reference proteome</keyword>
<dbReference type="PANTHER" id="PTHR37984:SF5">
    <property type="entry name" value="PROTEIN NYNRIN-LIKE"/>
    <property type="match status" value="1"/>
</dbReference>
<dbReference type="EMBL" id="SZYD01002350">
    <property type="protein sequence ID" value="KAC9657515.1"/>
    <property type="molecule type" value="Genomic_DNA"/>
</dbReference>
<evidence type="ECO:0000259" key="2">
    <source>
        <dbReference type="Pfam" id="PF17919"/>
    </source>
</evidence>
<dbReference type="OrthoDB" id="1909920at2759"/>
<protein>
    <recommendedName>
        <fullName evidence="2">Reverse transcriptase/retrotransposon-derived protein RNase H-like domain-containing protein</fullName>
    </recommendedName>
</protein>
<dbReference type="InterPro" id="IPR043128">
    <property type="entry name" value="Rev_trsase/Diguanyl_cyclase"/>
</dbReference>
<organism evidence="3 4">
    <name type="scientific">Mikania micrantha</name>
    <name type="common">bitter vine</name>
    <dbReference type="NCBI Taxonomy" id="192012"/>
    <lineage>
        <taxon>Eukaryota</taxon>
        <taxon>Viridiplantae</taxon>
        <taxon>Streptophyta</taxon>
        <taxon>Embryophyta</taxon>
        <taxon>Tracheophyta</taxon>
        <taxon>Spermatophyta</taxon>
        <taxon>Magnoliopsida</taxon>
        <taxon>eudicotyledons</taxon>
        <taxon>Gunneridae</taxon>
        <taxon>Pentapetalae</taxon>
        <taxon>asterids</taxon>
        <taxon>campanulids</taxon>
        <taxon>Asterales</taxon>
        <taxon>Asteraceae</taxon>
        <taxon>Asteroideae</taxon>
        <taxon>Heliantheae alliance</taxon>
        <taxon>Eupatorieae</taxon>
        <taxon>Mikania</taxon>
    </lineage>
</organism>
<reference evidence="3 4" key="1">
    <citation type="submission" date="2019-05" db="EMBL/GenBank/DDBJ databases">
        <title>Mikania micrantha, genome provides insights into the molecular mechanism of rapid growth.</title>
        <authorList>
            <person name="Liu B."/>
        </authorList>
    </citation>
    <scope>NUCLEOTIDE SEQUENCE [LARGE SCALE GENOMIC DNA]</scope>
    <source>
        <strain evidence="3">NLD-2019</strain>
        <tissue evidence="3">Leaf</tissue>
    </source>
</reference>
<evidence type="ECO:0000256" key="1">
    <source>
        <dbReference type="ARBA" id="ARBA00023268"/>
    </source>
</evidence>
<dbReference type="AlphaFoldDB" id="A0A5N6L9T9"/>
<dbReference type="Proteomes" id="UP000326396">
    <property type="component" value="Unassembled WGS sequence"/>
</dbReference>
<evidence type="ECO:0000313" key="4">
    <source>
        <dbReference type="Proteomes" id="UP000326396"/>
    </source>
</evidence>
<comment type="caution">
    <text evidence="3">The sequence shown here is derived from an EMBL/GenBank/DDBJ whole genome shotgun (WGS) entry which is preliminary data.</text>
</comment>
<dbReference type="InterPro" id="IPR041577">
    <property type="entry name" value="RT_RNaseH_2"/>
</dbReference>
<dbReference type="SUPFAM" id="SSF56672">
    <property type="entry name" value="DNA/RNA polymerases"/>
    <property type="match status" value="1"/>
</dbReference>
<sequence>MKIISGYANVCEYDVIQIPKVYDLCRYGALHNTHLKKDGPNGSSKLLRGFPGLTGYNRWFVRNYGILVRPLTALTKKDGFQWTETEATAFERLKQALISAPVLRLTDFSVPFLIECDASSEGVGTILIQDDHPVAYFRKGFAPSTRFKSAYDRELLALVLAVQKWNNYLLGRHFFIRTDHFTLKYLLEQRFTTFDQQSSIDRDPYTKDIMSSLATDPASVPDYADVGQSLLYKGRLVVSDYLNLHSHLGGFMYGFIAGLPPSYRVDTILVVVDRLSKYAHFLPLSHPFTAKTVANIFCKEIV</sequence>
<accession>A0A5N6L9T9</accession>
<dbReference type="InterPro" id="IPR043502">
    <property type="entry name" value="DNA/RNA_pol_sf"/>
</dbReference>
<dbReference type="GO" id="GO:0003824">
    <property type="term" value="F:catalytic activity"/>
    <property type="evidence" value="ECO:0007669"/>
    <property type="project" value="UniProtKB-KW"/>
</dbReference>
<feature type="domain" description="Reverse transcriptase/retrotransposon-derived protein RNase H-like" evidence="2">
    <location>
        <begin position="82"/>
        <end position="176"/>
    </location>
</feature>
<proteinExistence type="predicted"/>
<evidence type="ECO:0000313" key="3">
    <source>
        <dbReference type="EMBL" id="KAC9657515.1"/>
    </source>
</evidence>
<dbReference type="Pfam" id="PF17919">
    <property type="entry name" value="RT_RNaseH_2"/>
    <property type="match status" value="1"/>
</dbReference>